<dbReference type="PANTHER" id="PTHR32470:SF2">
    <property type="entry name" value="NADH DEHYDROGENASE [UBIQUINONE] 1 ALPHA SUBCOMPLEX ASSEMBLY FACTOR 2"/>
    <property type="match status" value="1"/>
</dbReference>
<dbReference type="GO" id="GO:0032981">
    <property type="term" value="P:mitochondrial respiratory chain complex I assembly"/>
    <property type="evidence" value="ECO:0007669"/>
    <property type="project" value="TreeGrafter"/>
</dbReference>
<dbReference type="InterPro" id="IPR007763">
    <property type="entry name" value="NDUFA12"/>
</dbReference>
<keyword evidence="4" id="KW-1185">Reference proteome</keyword>
<dbReference type="GO" id="GO:0005739">
    <property type="term" value="C:mitochondrion"/>
    <property type="evidence" value="ECO:0007669"/>
    <property type="project" value="TreeGrafter"/>
</dbReference>
<evidence type="ECO:0000313" key="4">
    <source>
        <dbReference type="Proteomes" id="UP000646827"/>
    </source>
</evidence>
<dbReference type="EMBL" id="JAEPRB010000100">
    <property type="protein sequence ID" value="KAG2221776.1"/>
    <property type="molecule type" value="Genomic_DNA"/>
</dbReference>
<protein>
    <recommendedName>
        <fullName evidence="5">NADH dehydrogenase [ubiquinone] 1 alpha subcomplex subunit</fullName>
    </recommendedName>
</protein>
<name>A0A8H7S582_9FUNG</name>
<dbReference type="AlphaFoldDB" id="A0A8H7S582"/>
<organism evidence="3 4">
    <name type="scientific">Circinella minor</name>
    <dbReference type="NCBI Taxonomy" id="1195481"/>
    <lineage>
        <taxon>Eukaryota</taxon>
        <taxon>Fungi</taxon>
        <taxon>Fungi incertae sedis</taxon>
        <taxon>Mucoromycota</taxon>
        <taxon>Mucoromycotina</taxon>
        <taxon>Mucoromycetes</taxon>
        <taxon>Mucorales</taxon>
        <taxon>Lichtheimiaceae</taxon>
        <taxon>Circinella</taxon>
    </lineage>
</organism>
<evidence type="ECO:0008006" key="5">
    <source>
        <dbReference type="Google" id="ProtNLM"/>
    </source>
</evidence>
<evidence type="ECO:0000256" key="1">
    <source>
        <dbReference type="ARBA" id="ARBA00007355"/>
    </source>
</evidence>
<sequence length="197" mass="23426">MSKSLSTLQRLKLIYKTNQFPWKRHVMVGWDLTGNEYWEMPNPNHPKGRWKRWVQMKEGGDDVGVFSENQLPVQWQAWLRHTRYEPPAIQELVKEQQRLTRLQQKVRQLEVQADEERERLAVAAANEIQEQQQQYRQPLKVEQSQKAEENEDYKKSQEEQQQQQREKEKSAEAGSRPEGQGETFVPGSWSPTASRRR</sequence>
<feature type="compositionally biased region" description="Basic and acidic residues" evidence="2">
    <location>
        <begin position="143"/>
        <end position="171"/>
    </location>
</feature>
<dbReference type="OrthoDB" id="10255576at2759"/>
<feature type="region of interest" description="Disordered" evidence="2">
    <location>
        <begin position="130"/>
        <end position="197"/>
    </location>
</feature>
<reference evidence="3 4" key="1">
    <citation type="submission" date="2020-12" db="EMBL/GenBank/DDBJ databases">
        <title>Metabolic potential, ecology and presence of endohyphal bacteria is reflected in genomic diversity of Mucoromycotina.</title>
        <authorList>
            <person name="Muszewska A."/>
            <person name="Okrasinska A."/>
            <person name="Steczkiewicz K."/>
            <person name="Drgas O."/>
            <person name="Orlowska M."/>
            <person name="Perlinska-Lenart U."/>
            <person name="Aleksandrzak-Piekarczyk T."/>
            <person name="Szatraj K."/>
            <person name="Zielenkiewicz U."/>
            <person name="Pilsyk S."/>
            <person name="Malc E."/>
            <person name="Mieczkowski P."/>
            <person name="Kruszewska J.S."/>
            <person name="Biernat P."/>
            <person name="Pawlowska J."/>
        </authorList>
    </citation>
    <scope>NUCLEOTIDE SEQUENCE [LARGE SCALE GENOMIC DNA]</scope>
    <source>
        <strain evidence="3 4">CBS 142.35</strain>
    </source>
</reference>
<dbReference type="InterPro" id="IPR052618">
    <property type="entry name" value="ComplexI_NDUFA12"/>
</dbReference>
<dbReference type="Pfam" id="PF05071">
    <property type="entry name" value="NDUFA12"/>
    <property type="match status" value="1"/>
</dbReference>
<comment type="similarity">
    <text evidence="1">Belongs to the complex I NDUFA12 subunit family.</text>
</comment>
<comment type="caution">
    <text evidence="3">The sequence shown here is derived from an EMBL/GenBank/DDBJ whole genome shotgun (WGS) entry which is preliminary data.</text>
</comment>
<accession>A0A8H7S582</accession>
<gene>
    <name evidence="3" type="ORF">INT45_003416</name>
</gene>
<evidence type="ECO:0000313" key="3">
    <source>
        <dbReference type="EMBL" id="KAG2221776.1"/>
    </source>
</evidence>
<dbReference type="Proteomes" id="UP000646827">
    <property type="component" value="Unassembled WGS sequence"/>
</dbReference>
<dbReference type="GO" id="GO:0045271">
    <property type="term" value="C:respiratory chain complex I"/>
    <property type="evidence" value="ECO:0007669"/>
    <property type="project" value="InterPro"/>
</dbReference>
<proteinExistence type="inferred from homology"/>
<dbReference type="PANTHER" id="PTHR32470">
    <property type="entry name" value="ADH DEHYDROGENASE [UBIQUINONE] 1 ALPHA SUBCOMPLEX ASSEMBLY FACTOR 2"/>
    <property type="match status" value="1"/>
</dbReference>
<evidence type="ECO:0000256" key="2">
    <source>
        <dbReference type="SAM" id="MobiDB-lite"/>
    </source>
</evidence>